<dbReference type="PANTHER" id="PTHR24100:SF151">
    <property type="entry name" value="ICOS LIGAND"/>
    <property type="match status" value="1"/>
</dbReference>
<dbReference type="SMART" id="SM00408">
    <property type="entry name" value="IGc2"/>
    <property type="match status" value="1"/>
</dbReference>
<evidence type="ECO:0000256" key="9">
    <source>
        <dbReference type="SAM" id="SignalP"/>
    </source>
</evidence>
<keyword evidence="2 9" id="KW-0732">Signal</keyword>
<dbReference type="InterPro" id="IPR050504">
    <property type="entry name" value="IgSF_BTN/MOG"/>
</dbReference>
<dbReference type="GeneTree" id="ENSGT01050000244843"/>
<dbReference type="OrthoDB" id="10055806at2759"/>
<dbReference type="PROSITE" id="PS50835">
    <property type="entry name" value="IG_LIKE"/>
    <property type="match status" value="1"/>
</dbReference>
<feature type="chain" id="PRO_5018570465" evidence="9">
    <location>
        <begin position="22"/>
        <end position="415"/>
    </location>
</feature>
<dbReference type="GO" id="GO:0050852">
    <property type="term" value="P:T cell receptor signaling pathway"/>
    <property type="evidence" value="ECO:0007669"/>
    <property type="project" value="TreeGrafter"/>
</dbReference>
<evidence type="ECO:0000256" key="8">
    <source>
        <dbReference type="SAM" id="Phobius"/>
    </source>
</evidence>
<evidence type="ECO:0000256" key="6">
    <source>
        <dbReference type="ARBA" id="ARBA00023319"/>
    </source>
</evidence>
<dbReference type="Proteomes" id="UP000261660">
    <property type="component" value="Unplaced"/>
</dbReference>
<dbReference type="InterPro" id="IPR013783">
    <property type="entry name" value="Ig-like_fold"/>
</dbReference>
<feature type="domain" description="Ig-like" evidence="10">
    <location>
        <begin position="18"/>
        <end position="111"/>
    </location>
</feature>
<dbReference type="Gene3D" id="2.60.40.10">
    <property type="entry name" value="Immunoglobulins"/>
    <property type="match status" value="2"/>
</dbReference>
<accession>A0A3Q3NK22</accession>
<sequence>MQRSLLLLSALILLPCNPGSSEDCVKTIRAFAGDPVILPCHTNVSDDLPTVEWSKEGMEMVLLYRDGCETHDMKDPAYWYRSSLIMDQLKNGNISLRISNVQLSDAGNYTCKTIRKKHHRDVFIELIVGAVSEPKLSFIPTVGVGVTLQCEASCWFPKPEITFLDDGDNIISAEDPKSELGPRGCFNITRRVTLQTATNRVSCRVHQPDMNQTRVTETFIPDGCMRSCTLSIFITVLVLVILCGLGLCVFYVFKRFFNSADGQKFPGFGRSSDHTTRRIDEGNCPPGNQVYDAEASTEHVINVDDMKLTNHEIIQQPTKKQDGLMSRQSPDAYHDLSPESVDKPEGSTVLAPCVNDLVATASSAFPLNGTYVSRSNSLSLPSPNGAKPKRRNTISRLSLVKVSEETEELLQDKLD</sequence>
<keyword evidence="6" id="KW-0393">Immunoglobulin domain</keyword>
<dbReference type="Pfam" id="PF22705">
    <property type="entry name" value="C2-set_3"/>
    <property type="match status" value="1"/>
</dbReference>
<keyword evidence="4" id="KW-1015">Disulfide bond</keyword>
<dbReference type="STRING" id="56723.ENSLBEP00000035130"/>
<protein>
    <submittedName>
        <fullName evidence="11">Butyrophilin subfamily 3 member A2-like</fullName>
    </submittedName>
</protein>
<comment type="subcellular location">
    <subcellularLocation>
        <location evidence="1">Membrane</location>
    </subcellularLocation>
</comment>
<dbReference type="FunFam" id="2.60.40.10:FF:000142">
    <property type="entry name" value="V-set domain-containing T-cell activation inhibitor 1"/>
    <property type="match status" value="1"/>
</dbReference>
<keyword evidence="3 8" id="KW-0472">Membrane</keyword>
<dbReference type="Pfam" id="PF13927">
    <property type="entry name" value="Ig_3"/>
    <property type="match status" value="1"/>
</dbReference>
<proteinExistence type="predicted"/>
<dbReference type="InterPro" id="IPR007110">
    <property type="entry name" value="Ig-like_dom"/>
</dbReference>
<evidence type="ECO:0000256" key="1">
    <source>
        <dbReference type="ARBA" id="ARBA00004370"/>
    </source>
</evidence>
<dbReference type="AlphaFoldDB" id="A0A3Q3NK22"/>
<keyword evidence="8" id="KW-0812">Transmembrane</keyword>
<evidence type="ECO:0000256" key="2">
    <source>
        <dbReference type="ARBA" id="ARBA00022729"/>
    </source>
</evidence>
<name>A0A3Q3NK22_9LABR</name>
<feature type="compositionally biased region" description="Basic and acidic residues" evidence="7">
    <location>
        <begin position="332"/>
        <end position="345"/>
    </location>
</feature>
<dbReference type="InterPro" id="IPR003598">
    <property type="entry name" value="Ig_sub2"/>
</dbReference>
<dbReference type="GO" id="GO:0009897">
    <property type="term" value="C:external side of plasma membrane"/>
    <property type="evidence" value="ECO:0007669"/>
    <property type="project" value="TreeGrafter"/>
</dbReference>
<dbReference type="SUPFAM" id="SSF48726">
    <property type="entry name" value="Immunoglobulin"/>
    <property type="match status" value="2"/>
</dbReference>
<dbReference type="Ensembl" id="ENSLBET00000036626.1">
    <property type="protein sequence ID" value="ENSLBEP00000035130.1"/>
    <property type="gene ID" value="ENSLBEG00000026389.1"/>
</dbReference>
<feature type="transmembrane region" description="Helical" evidence="8">
    <location>
        <begin position="230"/>
        <end position="253"/>
    </location>
</feature>
<keyword evidence="5" id="KW-0325">Glycoprotein</keyword>
<evidence type="ECO:0000256" key="7">
    <source>
        <dbReference type="SAM" id="MobiDB-lite"/>
    </source>
</evidence>
<evidence type="ECO:0000313" key="12">
    <source>
        <dbReference type="Proteomes" id="UP000261660"/>
    </source>
</evidence>
<keyword evidence="12" id="KW-1185">Reference proteome</keyword>
<evidence type="ECO:0000256" key="4">
    <source>
        <dbReference type="ARBA" id="ARBA00023157"/>
    </source>
</evidence>
<dbReference type="InterPro" id="IPR003599">
    <property type="entry name" value="Ig_sub"/>
</dbReference>
<dbReference type="SMART" id="SM00409">
    <property type="entry name" value="IG"/>
    <property type="match status" value="1"/>
</dbReference>
<reference evidence="11" key="1">
    <citation type="submission" date="2025-08" db="UniProtKB">
        <authorList>
            <consortium name="Ensembl"/>
        </authorList>
    </citation>
    <scope>IDENTIFICATION</scope>
</reference>
<organism evidence="11 12">
    <name type="scientific">Labrus bergylta</name>
    <name type="common">ballan wrasse</name>
    <dbReference type="NCBI Taxonomy" id="56723"/>
    <lineage>
        <taxon>Eukaryota</taxon>
        <taxon>Metazoa</taxon>
        <taxon>Chordata</taxon>
        <taxon>Craniata</taxon>
        <taxon>Vertebrata</taxon>
        <taxon>Euteleostomi</taxon>
        <taxon>Actinopterygii</taxon>
        <taxon>Neopterygii</taxon>
        <taxon>Teleostei</taxon>
        <taxon>Neoteleostei</taxon>
        <taxon>Acanthomorphata</taxon>
        <taxon>Eupercaria</taxon>
        <taxon>Labriformes</taxon>
        <taxon>Labridae</taxon>
        <taxon>Labrus</taxon>
    </lineage>
</organism>
<evidence type="ECO:0000313" key="11">
    <source>
        <dbReference type="Ensembl" id="ENSLBEP00000035130.1"/>
    </source>
</evidence>
<feature type="signal peptide" evidence="9">
    <location>
        <begin position="1"/>
        <end position="21"/>
    </location>
</feature>
<evidence type="ECO:0000256" key="3">
    <source>
        <dbReference type="ARBA" id="ARBA00023136"/>
    </source>
</evidence>
<evidence type="ECO:0000259" key="10">
    <source>
        <dbReference type="PROSITE" id="PS50835"/>
    </source>
</evidence>
<dbReference type="GO" id="GO:0005102">
    <property type="term" value="F:signaling receptor binding"/>
    <property type="evidence" value="ECO:0007669"/>
    <property type="project" value="TreeGrafter"/>
</dbReference>
<feature type="region of interest" description="Disordered" evidence="7">
    <location>
        <begin position="317"/>
        <end position="345"/>
    </location>
</feature>
<evidence type="ECO:0000256" key="5">
    <source>
        <dbReference type="ARBA" id="ARBA00023180"/>
    </source>
</evidence>
<reference evidence="11" key="2">
    <citation type="submission" date="2025-09" db="UniProtKB">
        <authorList>
            <consortium name="Ensembl"/>
        </authorList>
    </citation>
    <scope>IDENTIFICATION</scope>
</reference>
<dbReference type="InParanoid" id="A0A3Q3NK22"/>
<dbReference type="InterPro" id="IPR053896">
    <property type="entry name" value="BTN3A2-like_Ig-C"/>
</dbReference>
<dbReference type="InterPro" id="IPR036179">
    <property type="entry name" value="Ig-like_dom_sf"/>
</dbReference>
<feature type="compositionally biased region" description="Basic and acidic residues" evidence="7">
    <location>
        <begin position="271"/>
        <end position="281"/>
    </location>
</feature>
<dbReference type="GO" id="GO:1903037">
    <property type="term" value="P:regulation of leukocyte cell-cell adhesion"/>
    <property type="evidence" value="ECO:0007669"/>
    <property type="project" value="UniProtKB-ARBA"/>
</dbReference>
<keyword evidence="8" id="KW-1133">Transmembrane helix</keyword>
<dbReference type="GO" id="GO:0001817">
    <property type="term" value="P:regulation of cytokine production"/>
    <property type="evidence" value="ECO:0007669"/>
    <property type="project" value="TreeGrafter"/>
</dbReference>
<dbReference type="PANTHER" id="PTHR24100">
    <property type="entry name" value="BUTYROPHILIN"/>
    <property type="match status" value="1"/>
</dbReference>
<feature type="region of interest" description="Disordered" evidence="7">
    <location>
        <begin position="267"/>
        <end position="289"/>
    </location>
</feature>
<dbReference type="GO" id="GO:0050863">
    <property type="term" value="P:regulation of T cell activation"/>
    <property type="evidence" value="ECO:0007669"/>
    <property type="project" value="UniProtKB-ARBA"/>
</dbReference>